<dbReference type="InterPro" id="IPR036249">
    <property type="entry name" value="Thioredoxin-like_sf"/>
</dbReference>
<dbReference type="InterPro" id="IPR036282">
    <property type="entry name" value="Glutathione-S-Trfase_C_sf"/>
</dbReference>
<protein>
    <submittedName>
        <fullName evidence="2">Glutathione S-transferase C-terminal domain-containing protein</fullName>
    </submittedName>
</protein>
<reference evidence="2 3" key="1">
    <citation type="journal article" date="2013" name="Int. J. Syst. Evol. Microbiol.">
        <title>Celerinatantimonas yamalensis sp. nov., a cold-adapted diazotrophic bacterium from a cold permafrost brine.</title>
        <authorList>
            <person name="Shcherbakova V."/>
            <person name="Chuvilskaya N."/>
            <person name="Rivkina E."/>
            <person name="Demidov N."/>
            <person name="Uchaeva V."/>
            <person name="Suetin S."/>
            <person name="Suzina N."/>
            <person name="Gilichinsky D."/>
        </authorList>
    </citation>
    <scope>NUCLEOTIDE SEQUENCE [LARGE SCALE GENOMIC DNA]</scope>
    <source>
        <strain evidence="2 3">C7</strain>
    </source>
</reference>
<comment type="caution">
    <text evidence="2">The sequence shown here is derived from an EMBL/GenBank/DDBJ whole genome shotgun (WGS) entry which is preliminary data.</text>
</comment>
<dbReference type="SUPFAM" id="SSF52833">
    <property type="entry name" value="Thioredoxin-like"/>
    <property type="match status" value="1"/>
</dbReference>
<dbReference type="SFLD" id="SFLDG01148">
    <property type="entry name" value="Xi_(cytGST)"/>
    <property type="match status" value="1"/>
</dbReference>
<dbReference type="Gene3D" id="3.40.30.10">
    <property type="entry name" value="Glutaredoxin"/>
    <property type="match status" value="1"/>
</dbReference>
<dbReference type="Pfam" id="PF13410">
    <property type="entry name" value="GST_C_2"/>
    <property type="match status" value="1"/>
</dbReference>
<dbReference type="InterPro" id="IPR004045">
    <property type="entry name" value="Glutathione_S-Trfase_N"/>
</dbReference>
<evidence type="ECO:0000313" key="3">
    <source>
        <dbReference type="Proteomes" id="UP001629953"/>
    </source>
</evidence>
<dbReference type="RefSeq" id="WP_408623703.1">
    <property type="nucleotide sequence ID" value="NZ_JBEQCT010000004.1"/>
</dbReference>
<accession>A0ABW9G7J0</accession>
<dbReference type="InterPro" id="IPR010987">
    <property type="entry name" value="Glutathione-S-Trfase_C-like"/>
</dbReference>
<sequence>MLVNGQWQREWNPVQKQDKQGRFIRQTSSFRTRFDTSAITQLSRGERPYTLYVALICPWATRVLIARSLLGLEDALPIKIVAPAITDYGWEFSDFPGATPKAEVAFNYMHELYTLSDPHFTGRATVPLLWDNTQRIIVNNESADLLAILNDDLRPLHQSHYQLRPEQQRSEMEALNQRIYSQLNNGVYQAGFAQSQHAYIEAYTHVFAMLDELDNRLASRRYLFGDRFTESDIRLFVTLARFDVAYYGIFKTNRQRIADFAHLNRYFHDLIQIDAFAKNTNVEHIKVGYYSIKALNPTQIIPQGPKLDWFKYLS</sequence>
<dbReference type="Pfam" id="PF13409">
    <property type="entry name" value="GST_N_2"/>
    <property type="match status" value="1"/>
</dbReference>
<dbReference type="Proteomes" id="UP001629953">
    <property type="component" value="Unassembled WGS sequence"/>
</dbReference>
<dbReference type="PANTHER" id="PTHR32419:SF6">
    <property type="entry name" value="GLUTATHIONE S-TRANSFERASE OMEGA-LIKE 1-RELATED"/>
    <property type="match status" value="1"/>
</dbReference>
<dbReference type="EMBL" id="JBEQCT010000004">
    <property type="protein sequence ID" value="MFM2485467.1"/>
    <property type="molecule type" value="Genomic_DNA"/>
</dbReference>
<dbReference type="PROSITE" id="PS50405">
    <property type="entry name" value="GST_CTER"/>
    <property type="match status" value="1"/>
</dbReference>
<dbReference type="PANTHER" id="PTHR32419">
    <property type="entry name" value="GLUTATHIONYL-HYDROQUINONE REDUCTASE"/>
    <property type="match status" value="1"/>
</dbReference>
<evidence type="ECO:0000313" key="2">
    <source>
        <dbReference type="EMBL" id="MFM2485467.1"/>
    </source>
</evidence>
<dbReference type="SFLD" id="SFLDG01206">
    <property type="entry name" value="Xi.1"/>
    <property type="match status" value="1"/>
</dbReference>
<dbReference type="InterPro" id="IPR016639">
    <property type="entry name" value="GST_Omega/GSH"/>
</dbReference>
<organism evidence="2 3">
    <name type="scientific">Celerinatantimonas yamalensis</name>
    <dbReference type="NCBI Taxonomy" id="559956"/>
    <lineage>
        <taxon>Bacteria</taxon>
        <taxon>Pseudomonadati</taxon>
        <taxon>Pseudomonadota</taxon>
        <taxon>Gammaproteobacteria</taxon>
        <taxon>Celerinatantimonadaceae</taxon>
        <taxon>Celerinatantimonas</taxon>
    </lineage>
</organism>
<dbReference type="SFLD" id="SFLDS00019">
    <property type="entry name" value="Glutathione_Transferase_(cytos"/>
    <property type="match status" value="1"/>
</dbReference>
<dbReference type="InterPro" id="IPR040079">
    <property type="entry name" value="Glutathione_S-Trfase"/>
</dbReference>
<keyword evidence="3" id="KW-1185">Reference proteome</keyword>
<dbReference type="InterPro" id="IPR047047">
    <property type="entry name" value="GST_Omega-like_C"/>
</dbReference>
<dbReference type="PIRSF" id="PIRSF015753">
    <property type="entry name" value="GST"/>
    <property type="match status" value="1"/>
</dbReference>
<feature type="domain" description="GST C-terminal" evidence="1">
    <location>
        <begin position="165"/>
        <end position="289"/>
    </location>
</feature>
<gene>
    <name evidence="2" type="ORF">ABUE30_10410</name>
</gene>
<dbReference type="CDD" id="cd03190">
    <property type="entry name" value="GST_C_Omega_like"/>
    <property type="match status" value="1"/>
</dbReference>
<dbReference type="SUPFAM" id="SSF47616">
    <property type="entry name" value="GST C-terminal domain-like"/>
    <property type="match status" value="1"/>
</dbReference>
<name>A0ABW9G7J0_9GAMM</name>
<evidence type="ECO:0000259" key="1">
    <source>
        <dbReference type="PROSITE" id="PS50405"/>
    </source>
</evidence>
<dbReference type="Gene3D" id="1.20.1050.10">
    <property type="match status" value="1"/>
</dbReference>
<proteinExistence type="predicted"/>